<comment type="caution">
    <text evidence="10">The sequence shown here is derived from an EMBL/GenBank/DDBJ whole genome shotgun (WGS) entry which is preliminary data.</text>
</comment>
<comment type="similarity">
    <text evidence="3">Belongs to the cytochrome P450 family.</text>
</comment>
<evidence type="ECO:0000256" key="1">
    <source>
        <dbReference type="ARBA" id="ARBA00001971"/>
    </source>
</evidence>
<dbReference type="Pfam" id="PF00067">
    <property type="entry name" value="p450"/>
    <property type="match status" value="1"/>
</dbReference>
<dbReference type="InterPro" id="IPR036396">
    <property type="entry name" value="Cyt_P450_sf"/>
</dbReference>
<dbReference type="PANTHER" id="PTHR46206:SF6">
    <property type="entry name" value="CYTOCHROME P450 MONOOXYGENASE AN1598-RELATED"/>
    <property type="match status" value="1"/>
</dbReference>
<keyword evidence="4 9" id="KW-0349">Heme</keyword>
<organism evidence="10 11">
    <name type="scientific">Trichoderma arundinaceum</name>
    <dbReference type="NCBI Taxonomy" id="490622"/>
    <lineage>
        <taxon>Eukaryota</taxon>
        <taxon>Fungi</taxon>
        <taxon>Dikarya</taxon>
        <taxon>Ascomycota</taxon>
        <taxon>Pezizomycotina</taxon>
        <taxon>Sordariomycetes</taxon>
        <taxon>Hypocreomycetidae</taxon>
        <taxon>Hypocreales</taxon>
        <taxon>Hypocreaceae</taxon>
        <taxon>Trichoderma</taxon>
    </lineage>
</organism>
<dbReference type="CDD" id="cd11041">
    <property type="entry name" value="CYP503A1-like"/>
    <property type="match status" value="1"/>
</dbReference>
<evidence type="ECO:0000256" key="8">
    <source>
        <dbReference type="ARBA" id="ARBA00023033"/>
    </source>
</evidence>
<keyword evidence="11" id="KW-1185">Reference proteome</keyword>
<evidence type="ECO:0000313" key="11">
    <source>
        <dbReference type="Proteomes" id="UP000266272"/>
    </source>
</evidence>
<dbReference type="InterPro" id="IPR002403">
    <property type="entry name" value="Cyt_P450_E_grp-IV"/>
</dbReference>
<dbReference type="Proteomes" id="UP000266272">
    <property type="component" value="Unassembled WGS sequence"/>
</dbReference>
<dbReference type="GO" id="GO:0005506">
    <property type="term" value="F:iron ion binding"/>
    <property type="evidence" value="ECO:0007669"/>
    <property type="project" value="InterPro"/>
</dbReference>
<dbReference type="Gene3D" id="1.10.630.10">
    <property type="entry name" value="Cytochrome P450"/>
    <property type="match status" value="1"/>
</dbReference>
<proteinExistence type="inferred from homology"/>
<dbReference type="PRINTS" id="PR00465">
    <property type="entry name" value="EP450IV"/>
</dbReference>
<evidence type="ECO:0000313" key="10">
    <source>
        <dbReference type="EMBL" id="RFU80556.1"/>
    </source>
</evidence>
<dbReference type="InterPro" id="IPR001128">
    <property type="entry name" value="Cyt_P450"/>
</dbReference>
<dbReference type="GO" id="GO:0016705">
    <property type="term" value="F:oxidoreductase activity, acting on paired donors, with incorporation or reduction of molecular oxygen"/>
    <property type="evidence" value="ECO:0007669"/>
    <property type="project" value="InterPro"/>
</dbReference>
<gene>
    <name evidence="10" type="ORF">TARUN_1675</name>
</gene>
<comment type="cofactor">
    <cofactor evidence="1 9">
        <name>heme</name>
        <dbReference type="ChEBI" id="CHEBI:30413"/>
    </cofactor>
</comment>
<dbReference type="SUPFAM" id="SSF48264">
    <property type="entry name" value="Cytochrome P450"/>
    <property type="match status" value="1"/>
</dbReference>
<keyword evidence="6" id="KW-0560">Oxidoreductase</keyword>
<dbReference type="PANTHER" id="PTHR46206">
    <property type="entry name" value="CYTOCHROME P450"/>
    <property type="match status" value="1"/>
</dbReference>
<evidence type="ECO:0000256" key="2">
    <source>
        <dbReference type="ARBA" id="ARBA00004167"/>
    </source>
</evidence>
<sequence>MLEDAAIKYPSRPFRINAFGTYYVVFPSKQFDEIKRLPEWQASSLEYLREAFHATWSGIPRHSDEMMKAVSVDLARAIPSLVHERQQDCASSCETAIGRCPEWKEITVYSTSQKIVVSTNSSAFVGRDLGTSSKWISHVDRLPMAVAIPSIIVSLLPRFLRPLIKPLLFAPAIYTRYMLGRLLGPVIKEDIEEYKASMIDKRVLVDPQEKGKVALTSWLLRRYPSTLKNVSDKLMEDYINISFESTTSTAGTLFFLLTELAADPILMDTLREEIKAVAPGGILPLTHLNELRKMDSVMRESTRVNPFSHIILWRRVMKPLKLSIGPELPPGTNICVDAHHINFSPDLWERPEEFDGLRHYRARQKPGNEQRFKFANLGSDAPGWGDGSQACPGRLFADNTLKIILTHILMNYDFKFRPGETKPKKGSMPNGSMYPDMGAKLLFRERKH</sequence>
<dbReference type="OrthoDB" id="1844152at2759"/>
<evidence type="ECO:0000256" key="6">
    <source>
        <dbReference type="ARBA" id="ARBA00023002"/>
    </source>
</evidence>
<keyword evidence="5 9" id="KW-0479">Metal-binding</keyword>
<feature type="binding site" description="axial binding residue" evidence="9">
    <location>
        <position position="391"/>
    </location>
    <ligand>
        <name>heme</name>
        <dbReference type="ChEBI" id="CHEBI:30413"/>
    </ligand>
    <ligandPart>
        <name>Fe</name>
        <dbReference type="ChEBI" id="CHEBI:18248"/>
    </ligandPart>
</feature>
<dbReference type="STRING" id="490622.A0A395NWS3"/>
<comment type="subcellular location">
    <subcellularLocation>
        <location evidence="2">Membrane</location>
        <topology evidence="2">Single-pass membrane protein</topology>
    </subcellularLocation>
</comment>
<name>A0A395NWS3_TRIAR</name>
<protein>
    <submittedName>
        <fullName evidence="10">Cytochrome p450 oxidoreductase</fullName>
    </submittedName>
</protein>
<dbReference type="EMBL" id="PXOA01000105">
    <property type="protein sequence ID" value="RFU80556.1"/>
    <property type="molecule type" value="Genomic_DNA"/>
</dbReference>
<dbReference type="GO" id="GO:0020037">
    <property type="term" value="F:heme binding"/>
    <property type="evidence" value="ECO:0007669"/>
    <property type="project" value="InterPro"/>
</dbReference>
<accession>A0A395NWS3</accession>
<keyword evidence="8" id="KW-0503">Monooxygenase</keyword>
<dbReference type="AlphaFoldDB" id="A0A395NWS3"/>
<keyword evidence="7 9" id="KW-0408">Iron</keyword>
<evidence type="ECO:0000256" key="7">
    <source>
        <dbReference type="ARBA" id="ARBA00023004"/>
    </source>
</evidence>
<evidence type="ECO:0000256" key="9">
    <source>
        <dbReference type="PIRSR" id="PIRSR602403-1"/>
    </source>
</evidence>
<dbReference type="GO" id="GO:0004497">
    <property type="term" value="F:monooxygenase activity"/>
    <property type="evidence" value="ECO:0007669"/>
    <property type="project" value="UniProtKB-KW"/>
</dbReference>
<evidence type="ECO:0000256" key="3">
    <source>
        <dbReference type="ARBA" id="ARBA00010617"/>
    </source>
</evidence>
<evidence type="ECO:0000256" key="4">
    <source>
        <dbReference type="ARBA" id="ARBA00022617"/>
    </source>
</evidence>
<reference evidence="10 11" key="1">
    <citation type="journal article" date="2018" name="PLoS Pathog.">
        <title>Evolution of structural diversity of trichothecenes, a family of toxins produced by plant pathogenic and entomopathogenic fungi.</title>
        <authorList>
            <person name="Proctor R.H."/>
            <person name="McCormick S.P."/>
            <person name="Kim H.S."/>
            <person name="Cardoza R.E."/>
            <person name="Stanley A.M."/>
            <person name="Lindo L."/>
            <person name="Kelly A."/>
            <person name="Brown D.W."/>
            <person name="Lee T."/>
            <person name="Vaughan M.M."/>
            <person name="Alexander N.J."/>
            <person name="Busman M."/>
            <person name="Gutierrez S."/>
        </authorList>
    </citation>
    <scope>NUCLEOTIDE SEQUENCE [LARGE SCALE GENOMIC DNA]</scope>
    <source>
        <strain evidence="10 11">IBT 40837</strain>
    </source>
</reference>
<dbReference type="GO" id="GO:0016020">
    <property type="term" value="C:membrane"/>
    <property type="evidence" value="ECO:0007669"/>
    <property type="project" value="UniProtKB-SubCell"/>
</dbReference>
<evidence type="ECO:0000256" key="5">
    <source>
        <dbReference type="ARBA" id="ARBA00022723"/>
    </source>
</evidence>